<gene>
    <name evidence="3" type="ORF">JCGZ_15464</name>
</gene>
<name>A0A067LN68_JATCU</name>
<evidence type="ECO:0000256" key="1">
    <source>
        <dbReference type="SAM" id="MobiDB-lite"/>
    </source>
</evidence>
<dbReference type="InterPro" id="IPR044700">
    <property type="entry name" value="PIP2/PIPL1"/>
</dbReference>
<evidence type="ECO:0000313" key="3">
    <source>
        <dbReference type="EMBL" id="KDP45904.1"/>
    </source>
</evidence>
<dbReference type="GO" id="GO:0045087">
    <property type="term" value="P:innate immune response"/>
    <property type="evidence" value="ECO:0007669"/>
    <property type="project" value="InterPro"/>
</dbReference>
<dbReference type="Proteomes" id="UP000027138">
    <property type="component" value="Unassembled WGS sequence"/>
</dbReference>
<proteinExistence type="predicted"/>
<dbReference type="EMBL" id="KK914225">
    <property type="protein sequence ID" value="KDP45904.1"/>
    <property type="molecule type" value="Genomic_DNA"/>
</dbReference>
<dbReference type="PANTHER" id="PTHR34663">
    <property type="entry name" value="OS06G0637400 PROTEIN"/>
    <property type="match status" value="1"/>
</dbReference>
<feature type="region of interest" description="Disordered" evidence="1">
    <location>
        <begin position="53"/>
        <end position="91"/>
    </location>
</feature>
<dbReference type="AlphaFoldDB" id="A0A067LN68"/>
<feature type="signal peptide" evidence="2">
    <location>
        <begin position="1"/>
        <end position="28"/>
    </location>
</feature>
<evidence type="ECO:0000256" key="2">
    <source>
        <dbReference type="SAM" id="SignalP"/>
    </source>
</evidence>
<evidence type="ECO:0000313" key="4">
    <source>
        <dbReference type="Proteomes" id="UP000027138"/>
    </source>
</evidence>
<reference evidence="3 4" key="1">
    <citation type="journal article" date="2014" name="PLoS ONE">
        <title>Global Analysis of Gene Expression Profiles in Physic Nut (Jatropha curcas L.) Seedlings Exposed to Salt Stress.</title>
        <authorList>
            <person name="Zhang L."/>
            <person name="Zhang C."/>
            <person name="Wu P."/>
            <person name="Chen Y."/>
            <person name="Li M."/>
            <person name="Jiang H."/>
            <person name="Wu G."/>
        </authorList>
    </citation>
    <scope>NUCLEOTIDE SEQUENCE [LARGE SCALE GENOMIC DNA]</scope>
    <source>
        <strain evidence="4">cv. GZQX0401</strain>
        <tissue evidence="3">Young leaves</tissue>
    </source>
</reference>
<sequence length="91" mass="10002">MTQKLRPPSCNALLLLLLNLLLFTKSEALQMKDLKLATTLKLGMEDSFNRLSLRGIKHSGPSPGGRGHRTRKLQISGRRRDSSGPTPGQGH</sequence>
<feature type="chain" id="PRO_5001640683" evidence="2">
    <location>
        <begin position="29"/>
        <end position="91"/>
    </location>
</feature>
<accession>A0A067LN68</accession>
<dbReference type="PANTHER" id="PTHR34663:SF15">
    <property type="match status" value="1"/>
</dbReference>
<protein>
    <submittedName>
        <fullName evidence="3">Uncharacterized protein</fullName>
    </submittedName>
</protein>
<organism evidence="3 4">
    <name type="scientific">Jatropha curcas</name>
    <name type="common">Barbados nut</name>
    <dbReference type="NCBI Taxonomy" id="180498"/>
    <lineage>
        <taxon>Eukaryota</taxon>
        <taxon>Viridiplantae</taxon>
        <taxon>Streptophyta</taxon>
        <taxon>Embryophyta</taxon>
        <taxon>Tracheophyta</taxon>
        <taxon>Spermatophyta</taxon>
        <taxon>Magnoliopsida</taxon>
        <taxon>eudicotyledons</taxon>
        <taxon>Gunneridae</taxon>
        <taxon>Pentapetalae</taxon>
        <taxon>rosids</taxon>
        <taxon>fabids</taxon>
        <taxon>Malpighiales</taxon>
        <taxon>Euphorbiaceae</taxon>
        <taxon>Crotonoideae</taxon>
        <taxon>Jatropheae</taxon>
        <taxon>Jatropha</taxon>
    </lineage>
</organism>
<dbReference type="OrthoDB" id="1936010at2759"/>
<dbReference type="GO" id="GO:0050793">
    <property type="term" value="P:regulation of developmental process"/>
    <property type="evidence" value="ECO:0007669"/>
    <property type="project" value="InterPro"/>
</dbReference>
<keyword evidence="4" id="KW-1185">Reference proteome</keyword>
<keyword evidence="2" id="KW-0732">Signal</keyword>